<evidence type="ECO:0000259" key="1">
    <source>
        <dbReference type="PROSITE" id="PS50844"/>
    </source>
</evidence>
<keyword evidence="3" id="KW-1185">Reference proteome</keyword>
<evidence type="ECO:0000313" key="3">
    <source>
        <dbReference type="Proteomes" id="UP001215087"/>
    </source>
</evidence>
<dbReference type="EMBL" id="JAQSVD010000006">
    <property type="protein sequence ID" value="MDE1471007.1"/>
    <property type="molecule type" value="Genomic_DNA"/>
</dbReference>
<proteinExistence type="predicted"/>
<protein>
    <submittedName>
        <fullName evidence="2">Pseudaminic acid synthase</fullName>
        <ecNumber evidence="2">2.5.1.97</ecNumber>
    </submittedName>
</protein>
<dbReference type="CDD" id="cd11615">
    <property type="entry name" value="SAF_NeuB_like"/>
    <property type="match status" value="1"/>
</dbReference>
<dbReference type="InterPro" id="IPR020030">
    <property type="entry name" value="Pseudaminic_synth_PseI"/>
</dbReference>
<dbReference type="Gene3D" id="3.90.1210.10">
    <property type="entry name" value="Antifreeze-like/N-acetylneuraminic acid synthase C-terminal domain"/>
    <property type="match status" value="1"/>
</dbReference>
<sequence length="344" mass="38642">MRLLEKMQKGEVYTIAEMSANHAGNLDYALKTVEAAKNAGADCLKIQTYTADTMTINCDNDYFKIKDGMWEGYTLYDLYSEASMPWEWQGKIKEKCDQVGIDFLSTPFDQSSVDFLENLGVEFYKVASFELVDIPLIEYIASKGKPMIISTGMGSVEEIEDAVNVCKSQGNEQIVLLKCSSEYPASYEDMNLLTIVDMQKRFGVTIGLSDHSMGSLAPVVAVALGAQVIEKHFCVDRAIKTADSSFSMMPDEFKQMVEDVQNVQKIRGAANYQLSEKEKCNLKFRRSVFTVKDIDKGEYITGENTRVIRPGYGIKPIKYKEVLGKKTNVKIKRGTPVAEEWVDE</sequence>
<comment type="caution">
    <text evidence="2">The sequence shown here is derived from an EMBL/GenBank/DDBJ whole genome shotgun (WGS) entry which is preliminary data.</text>
</comment>
<dbReference type="NCBIfam" id="TIGR03586">
    <property type="entry name" value="PseI"/>
    <property type="match status" value="1"/>
</dbReference>
<evidence type="ECO:0000313" key="2">
    <source>
        <dbReference type="EMBL" id="MDE1471007.1"/>
    </source>
</evidence>
<name>A0ABT5UU29_EUBLI</name>
<dbReference type="InterPro" id="IPR006190">
    <property type="entry name" value="SAF_AFP_Neu5Ac"/>
</dbReference>
<feature type="domain" description="AFP-like" evidence="1">
    <location>
        <begin position="287"/>
        <end position="344"/>
    </location>
</feature>
<dbReference type="InterPro" id="IPR051690">
    <property type="entry name" value="PseI-like"/>
</dbReference>
<dbReference type="SUPFAM" id="SSF51269">
    <property type="entry name" value="AFP III-like domain"/>
    <property type="match status" value="1"/>
</dbReference>
<dbReference type="PROSITE" id="PS50844">
    <property type="entry name" value="AFP_LIKE"/>
    <property type="match status" value="1"/>
</dbReference>
<dbReference type="SUPFAM" id="SSF51569">
    <property type="entry name" value="Aldolase"/>
    <property type="match status" value="1"/>
</dbReference>
<dbReference type="InterPro" id="IPR036732">
    <property type="entry name" value="AFP_Neu5c_C_sf"/>
</dbReference>
<dbReference type="InterPro" id="IPR057736">
    <property type="entry name" value="SAF_PseI/NeuA/NeuB"/>
</dbReference>
<reference evidence="2 3" key="1">
    <citation type="submission" date="2023-02" db="EMBL/GenBank/DDBJ databases">
        <title>Comparative genome analysis of Eubacterium limosum species.</title>
        <authorList>
            <person name="Bak J.E."/>
        </authorList>
    </citation>
    <scope>NUCLEOTIDE SEQUENCE [LARGE SCALE GENOMIC DNA]</scope>
    <source>
        <strain evidence="2 3">KGMB01548</strain>
    </source>
</reference>
<dbReference type="GO" id="GO:0016740">
    <property type="term" value="F:transferase activity"/>
    <property type="evidence" value="ECO:0007669"/>
    <property type="project" value="UniProtKB-KW"/>
</dbReference>
<dbReference type="InterPro" id="IPR013132">
    <property type="entry name" value="PseI/NeuA/B-like_N"/>
</dbReference>
<dbReference type="PANTHER" id="PTHR42966">
    <property type="entry name" value="N-ACETYLNEURAMINATE SYNTHASE"/>
    <property type="match status" value="1"/>
</dbReference>
<dbReference type="Pfam" id="PF08666">
    <property type="entry name" value="SAF"/>
    <property type="match status" value="1"/>
</dbReference>
<dbReference type="InterPro" id="IPR013785">
    <property type="entry name" value="Aldolase_TIM"/>
</dbReference>
<dbReference type="EC" id="2.5.1.97" evidence="2"/>
<organism evidence="2 3">
    <name type="scientific">Eubacterium limosum</name>
    <dbReference type="NCBI Taxonomy" id="1736"/>
    <lineage>
        <taxon>Bacteria</taxon>
        <taxon>Bacillati</taxon>
        <taxon>Bacillota</taxon>
        <taxon>Clostridia</taxon>
        <taxon>Eubacteriales</taxon>
        <taxon>Eubacteriaceae</taxon>
        <taxon>Eubacterium</taxon>
    </lineage>
</organism>
<dbReference type="Gene3D" id="3.20.20.70">
    <property type="entry name" value="Aldolase class I"/>
    <property type="match status" value="1"/>
</dbReference>
<accession>A0ABT5UU29</accession>
<dbReference type="Proteomes" id="UP001215087">
    <property type="component" value="Unassembled WGS sequence"/>
</dbReference>
<keyword evidence="2" id="KW-0808">Transferase</keyword>
<dbReference type="SMART" id="SM00858">
    <property type="entry name" value="SAF"/>
    <property type="match status" value="1"/>
</dbReference>
<dbReference type="RefSeq" id="WP_227207351.1">
    <property type="nucleotide sequence ID" value="NZ_JAJCLO010000007.1"/>
</dbReference>
<dbReference type="PANTHER" id="PTHR42966:SF2">
    <property type="entry name" value="PSEUDAMINIC ACID SYNTHASE"/>
    <property type="match status" value="1"/>
</dbReference>
<dbReference type="Pfam" id="PF03102">
    <property type="entry name" value="NeuB"/>
    <property type="match status" value="1"/>
</dbReference>
<gene>
    <name evidence="2" type="primary">pseI</name>
    <name evidence="2" type="ORF">PTZ04_12150</name>
</gene>
<dbReference type="InterPro" id="IPR013974">
    <property type="entry name" value="SAF"/>
</dbReference>